<comment type="caution">
    <text evidence="16">The sequence shown here is derived from an EMBL/GenBank/DDBJ whole genome shotgun (WGS) entry which is preliminary data.</text>
</comment>
<evidence type="ECO:0000256" key="5">
    <source>
        <dbReference type="ARBA" id="ARBA00022553"/>
    </source>
</evidence>
<dbReference type="Gene3D" id="6.10.340.10">
    <property type="match status" value="1"/>
</dbReference>
<organism evidence="16 17">
    <name type="scientific">Vagococcus entomophilus</name>
    <dbReference type="NCBI Taxonomy" id="1160095"/>
    <lineage>
        <taxon>Bacteria</taxon>
        <taxon>Bacillati</taxon>
        <taxon>Bacillota</taxon>
        <taxon>Bacilli</taxon>
        <taxon>Lactobacillales</taxon>
        <taxon>Enterococcaceae</taxon>
        <taxon>Vagococcus</taxon>
    </lineage>
</organism>
<dbReference type="InterPro" id="IPR036890">
    <property type="entry name" value="HATPase_C_sf"/>
</dbReference>
<evidence type="ECO:0000256" key="4">
    <source>
        <dbReference type="ARBA" id="ARBA00015735"/>
    </source>
</evidence>
<feature type="domain" description="Histidine kinase" evidence="14">
    <location>
        <begin position="283"/>
        <end position="500"/>
    </location>
</feature>
<dbReference type="Pfam" id="PF18719">
    <property type="entry name" value="ArlS_N"/>
    <property type="match status" value="1"/>
</dbReference>
<dbReference type="SUPFAM" id="SSF55874">
    <property type="entry name" value="ATPase domain of HSP90 chaperone/DNA topoisomerase II/histidine kinase"/>
    <property type="match status" value="1"/>
</dbReference>
<dbReference type="InterPro" id="IPR003660">
    <property type="entry name" value="HAMP_dom"/>
</dbReference>
<evidence type="ECO:0000313" key="17">
    <source>
        <dbReference type="Proteomes" id="UP000288669"/>
    </source>
</evidence>
<dbReference type="SUPFAM" id="SSF47384">
    <property type="entry name" value="Homodimeric domain of signal transducing histidine kinase"/>
    <property type="match status" value="1"/>
</dbReference>
<feature type="domain" description="HAMP" evidence="15">
    <location>
        <begin position="221"/>
        <end position="275"/>
    </location>
</feature>
<evidence type="ECO:0000256" key="2">
    <source>
        <dbReference type="ARBA" id="ARBA00004141"/>
    </source>
</evidence>
<evidence type="ECO:0000259" key="14">
    <source>
        <dbReference type="PROSITE" id="PS50109"/>
    </source>
</evidence>
<comment type="subcellular location">
    <subcellularLocation>
        <location evidence="2">Membrane</location>
        <topology evidence="2">Multi-pass membrane protein</topology>
    </subcellularLocation>
</comment>
<dbReference type="InterPro" id="IPR036097">
    <property type="entry name" value="HisK_dim/P_sf"/>
</dbReference>
<dbReference type="CDD" id="cd06225">
    <property type="entry name" value="HAMP"/>
    <property type="match status" value="1"/>
</dbReference>
<keyword evidence="5" id="KW-0597">Phosphoprotein</keyword>
<dbReference type="SMART" id="SM00304">
    <property type="entry name" value="HAMP"/>
    <property type="match status" value="1"/>
</dbReference>
<evidence type="ECO:0000256" key="7">
    <source>
        <dbReference type="ARBA" id="ARBA00022692"/>
    </source>
</evidence>
<dbReference type="InterPro" id="IPR003661">
    <property type="entry name" value="HisK_dim/P_dom"/>
</dbReference>
<dbReference type="EMBL" id="NGJZ01000001">
    <property type="protein sequence ID" value="RSU08380.1"/>
    <property type="molecule type" value="Genomic_DNA"/>
</dbReference>
<dbReference type="SMART" id="SM00388">
    <property type="entry name" value="HisKA"/>
    <property type="match status" value="1"/>
</dbReference>
<dbReference type="SUPFAM" id="SSF158472">
    <property type="entry name" value="HAMP domain-like"/>
    <property type="match status" value="1"/>
</dbReference>
<dbReference type="Pfam" id="PF00672">
    <property type="entry name" value="HAMP"/>
    <property type="match status" value="1"/>
</dbReference>
<dbReference type="InterPro" id="IPR041610">
    <property type="entry name" value="ArlS_N"/>
</dbReference>
<feature type="coiled-coil region" evidence="12">
    <location>
        <begin position="53"/>
        <end position="80"/>
    </location>
</feature>
<dbReference type="InterPro" id="IPR050398">
    <property type="entry name" value="HssS/ArlS-like"/>
</dbReference>
<evidence type="ECO:0000259" key="15">
    <source>
        <dbReference type="PROSITE" id="PS50885"/>
    </source>
</evidence>
<evidence type="ECO:0000256" key="13">
    <source>
        <dbReference type="SAM" id="Phobius"/>
    </source>
</evidence>
<dbReference type="InterPro" id="IPR003594">
    <property type="entry name" value="HATPase_dom"/>
</dbReference>
<evidence type="ECO:0000313" key="16">
    <source>
        <dbReference type="EMBL" id="RSU08380.1"/>
    </source>
</evidence>
<dbReference type="PANTHER" id="PTHR45528:SF12">
    <property type="entry name" value="SENSOR HISTIDINE KINASE ARSS"/>
    <property type="match status" value="1"/>
</dbReference>
<keyword evidence="12" id="KW-0175">Coiled coil</keyword>
<dbReference type="EC" id="2.7.13.3" evidence="3"/>
<dbReference type="FunFam" id="3.30.565.10:FF:000006">
    <property type="entry name" value="Sensor histidine kinase WalK"/>
    <property type="match status" value="1"/>
</dbReference>
<dbReference type="Proteomes" id="UP000288669">
    <property type="component" value="Unassembled WGS sequence"/>
</dbReference>
<accession>A0A430AJU9</accession>
<keyword evidence="11 13" id="KW-0472">Membrane</keyword>
<evidence type="ECO:0000256" key="8">
    <source>
        <dbReference type="ARBA" id="ARBA00022777"/>
    </source>
</evidence>
<feature type="transmembrane region" description="Helical" evidence="13">
    <location>
        <begin position="28"/>
        <end position="48"/>
    </location>
</feature>
<dbReference type="FunFam" id="1.10.287.130:FF:000001">
    <property type="entry name" value="Two-component sensor histidine kinase"/>
    <property type="match status" value="1"/>
</dbReference>
<evidence type="ECO:0000256" key="6">
    <source>
        <dbReference type="ARBA" id="ARBA00022679"/>
    </source>
</evidence>
<sequence length="502" mass="57298">MCDALLIKKYFEGLKNRPKRYLSITVKWTAVTAIFIFILFTIFSLVTYKISTNMLVRSERDNLEKTLNEVTQKLSMQDQELTIQNSTQALKAASSNKNNSDTLESSMMHLNPLISELSQPSLSVYIFNPSNKVIFQTNKKIIPFTPTLKKQVSIKTLDNISGYLVVNPVISQKTNRLIGYVQIFYELTSFYEIRQKLILTLIILELAGIVLSVLLGYALAAYFLRPVRKMADTVNAIKAEPQLDIRIPNLKAKDELTYLADAFNNMLDRMQKFIDSQQQFVEDVSHELRTPVAIIEGHLKLLNRWGKDDPSVLEESLAASLQEISRMKTLVQEMLDLSRVEQVSLTQINELTDVEEVTVQTFSNFKLLYPDFSFIMDNDLPKNLKIKMFRNHFEQMLIILLDNAVKYSMNRKEIHLTLSSSNNQLEIAIQDFGEGISEDDLEKIFNRFYRVDKARSRFKGGNGLGLSIAQQLAENYGGKISADSVLGKGTIFYVMFPIVSTN</sequence>
<gene>
    <name evidence="16" type="ORF">CBF30_03840</name>
</gene>
<dbReference type="PRINTS" id="PR00344">
    <property type="entry name" value="BCTRLSENSOR"/>
</dbReference>
<dbReference type="InterPro" id="IPR005467">
    <property type="entry name" value="His_kinase_dom"/>
</dbReference>
<protein>
    <recommendedName>
        <fullName evidence="4">Signal transduction histidine-protein kinase ArlS</fullName>
        <ecNumber evidence="3">2.7.13.3</ecNumber>
    </recommendedName>
</protein>
<keyword evidence="17" id="KW-1185">Reference proteome</keyword>
<comment type="catalytic activity">
    <reaction evidence="1">
        <text>ATP + protein L-histidine = ADP + protein N-phospho-L-histidine.</text>
        <dbReference type="EC" id="2.7.13.3"/>
    </reaction>
</comment>
<dbReference type="Pfam" id="PF02518">
    <property type="entry name" value="HATPase_c"/>
    <property type="match status" value="1"/>
</dbReference>
<keyword evidence="7 13" id="KW-0812">Transmembrane</keyword>
<reference evidence="16 17" key="1">
    <citation type="submission" date="2017-05" db="EMBL/GenBank/DDBJ databases">
        <title>Vagococcus spp. assemblies.</title>
        <authorList>
            <person name="Gulvik C.A."/>
        </authorList>
    </citation>
    <scope>NUCLEOTIDE SEQUENCE [LARGE SCALE GENOMIC DNA]</scope>
    <source>
        <strain evidence="16 17">DSM 24756</strain>
    </source>
</reference>
<dbReference type="PROSITE" id="PS50109">
    <property type="entry name" value="HIS_KIN"/>
    <property type="match status" value="1"/>
</dbReference>
<dbReference type="SMART" id="SM00387">
    <property type="entry name" value="HATPase_c"/>
    <property type="match status" value="1"/>
</dbReference>
<dbReference type="AlphaFoldDB" id="A0A430AJU9"/>
<evidence type="ECO:0000256" key="11">
    <source>
        <dbReference type="ARBA" id="ARBA00023136"/>
    </source>
</evidence>
<dbReference type="Gene3D" id="1.10.287.130">
    <property type="match status" value="1"/>
</dbReference>
<dbReference type="PROSITE" id="PS50885">
    <property type="entry name" value="HAMP"/>
    <property type="match status" value="1"/>
</dbReference>
<name>A0A430AJU9_9ENTE</name>
<dbReference type="CDD" id="cd00082">
    <property type="entry name" value="HisKA"/>
    <property type="match status" value="1"/>
</dbReference>
<dbReference type="GO" id="GO:0016020">
    <property type="term" value="C:membrane"/>
    <property type="evidence" value="ECO:0007669"/>
    <property type="project" value="UniProtKB-SubCell"/>
</dbReference>
<feature type="transmembrane region" description="Helical" evidence="13">
    <location>
        <begin position="197"/>
        <end position="224"/>
    </location>
</feature>
<keyword evidence="8 16" id="KW-0418">Kinase</keyword>
<keyword evidence="6" id="KW-0808">Transferase</keyword>
<evidence type="ECO:0000256" key="1">
    <source>
        <dbReference type="ARBA" id="ARBA00000085"/>
    </source>
</evidence>
<dbReference type="Pfam" id="PF00512">
    <property type="entry name" value="HisKA"/>
    <property type="match status" value="1"/>
</dbReference>
<evidence type="ECO:0000256" key="9">
    <source>
        <dbReference type="ARBA" id="ARBA00022989"/>
    </source>
</evidence>
<dbReference type="PANTHER" id="PTHR45528">
    <property type="entry name" value="SENSOR HISTIDINE KINASE CPXA"/>
    <property type="match status" value="1"/>
</dbReference>
<proteinExistence type="predicted"/>
<keyword evidence="10" id="KW-0902">Two-component regulatory system</keyword>
<dbReference type="GO" id="GO:0000155">
    <property type="term" value="F:phosphorelay sensor kinase activity"/>
    <property type="evidence" value="ECO:0007669"/>
    <property type="project" value="InterPro"/>
</dbReference>
<evidence type="ECO:0000256" key="10">
    <source>
        <dbReference type="ARBA" id="ARBA00023012"/>
    </source>
</evidence>
<evidence type="ECO:0000256" key="12">
    <source>
        <dbReference type="SAM" id="Coils"/>
    </source>
</evidence>
<keyword evidence="9 13" id="KW-1133">Transmembrane helix</keyword>
<dbReference type="Gene3D" id="3.30.565.10">
    <property type="entry name" value="Histidine kinase-like ATPase, C-terminal domain"/>
    <property type="match status" value="1"/>
</dbReference>
<evidence type="ECO:0000256" key="3">
    <source>
        <dbReference type="ARBA" id="ARBA00012438"/>
    </source>
</evidence>
<dbReference type="InterPro" id="IPR004358">
    <property type="entry name" value="Sig_transdc_His_kin-like_C"/>
</dbReference>